<evidence type="ECO:0000256" key="1">
    <source>
        <dbReference type="SAM" id="MobiDB-lite"/>
    </source>
</evidence>
<evidence type="ECO:0000313" key="2">
    <source>
        <dbReference type="EMBL" id="NMM01532.1"/>
    </source>
</evidence>
<dbReference type="RefSeq" id="WP_169488364.1">
    <property type="nucleotide sequence ID" value="NZ_JABBGJ010000031.1"/>
</dbReference>
<dbReference type="AlphaFoldDB" id="A0A848IH45"/>
<comment type="caution">
    <text evidence="2">The sequence shown here is derived from an EMBL/GenBank/DDBJ whole genome shotgun (WGS) entry which is preliminary data.</text>
</comment>
<reference evidence="2 3" key="1">
    <citation type="submission" date="2020-04" db="EMBL/GenBank/DDBJ databases">
        <title>Paraburkholderia sp. RP-4-7 isolated from soil.</title>
        <authorList>
            <person name="Dahal R.H."/>
        </authorList>
    </citation>
    <scope>NUCLEOTIDE SEQUENCE [LARGE SCALE GENOMIC DNA]</scope>
    <source>
        <strain evidence="2 3">RP-4-7</strain>
    </source>
</reference>
<feature type="region of interest" description="Disordered" evidence="1">
    <location>
        <begin position="1"/>
        <end position="24"/>
    </location>
</feature>
<organism evidence="2 3">
    <name type="scientific">Paraburkholderia polaris</name>
    <dbReference type="NCBI Taxonomy" id="2728848"/>
    <lineage>
        <taxon>Bacteria</taxon>
        <taxon>Pseudomonadati</taxon>
        <taxon>Pseudomonadota</taxon>
        <taxon>Betaproteobacteria</taxon>
        <taxon>Burkholderiales</taxon>
        <taxon>Burkholderiaceae</taxon>
        <taxon>Paraburkholderia</taxon>
    </lineage>
</organism>
<name>A0A848IH45_9BURK</name>
<accession>A0A848IH45</accession>
<dbReference type="EMBL" id="JABBGJ010000031">
    <property type="protein sequence ID" value="NMM01532.1"/>
    <property type="molecule type" value="Genomic_DNA"/>
</dbReference>
<gene>
    <name evidence="2" type="ORF">HHL24_26790</name>
</gene>
<sequence>MKDAQKRGELRSSSGGKRNRKTGKPIFAICADQVRGWLREPVEPLENGLRGLYDALTLFGVMGAPWRRWHIERAVWNPPSASMIRITKRRFIFTRSERPIQVQAVGAISAGSLVQRDT</sequence>
<keyword evidence="3" id="KW-1185">Reference proteome</keyword>
<dbReference type="Proteomes" id="UP000544134">
    <property type="component" value="Unassembled WGS sequence"/>
</dbReference>
<protein>
    <submittedName>
        <fullName evidence="2">Uncharacterized protein</fullName>
    </submittedName>
</protein>
<feature type="compositionally biased region" description="Basic and acidic residues" evidence="1">
    <location>
        <begin position="1"/>
        <end position="10"/>
    </location>
</feature>
<proteinExistence type="predicted"/>
<evidence type="ECO:0000313" key="3">
    <source>
        <dbReference type="Proteomes" id="UP000544134"/>
    </source>
</evidence>